<evidence type="ECO:0000313" key="5">
    <source>
        <dbReference type="Proteomes" id="UP000058020"/>
    </source>
</evidence>
<keyword evidence="2" id="KW-0812">Transmembrane</keyword>
<feature type="chain" id="PRO_5005798972" description="SH3b domain-containing protein" evidence="3">
    <location>
        <begin position="20"/>
        <end position="223"/>
    </location>
</feature>
<reference evidence="4 5" key="1">
    <citation type="journal article" date="2015" name="Genome Announc.">
        <title>Genome Sequence of 'Candidatus Thioglobus autotrophica' Strain EF1, a Chemoautotroph from the SUP05 Clade of Marine Gammaproteobacteria.</title>
        <authorList>
            <person name="Shah V."/>
            <person name="Morris R.M."/>
        </authorList>
    </citation>
    <scope>NUCLEOTIDE SEQUENCE [LARGE SCALE GENOMIC DNA]</scope>
    <source>
        <strain evidence="4 5">EF1</strain>
    </source>
</reference>
<feature type="transmembrane region" description="Helical" evidence="2">
    <location>
        <begin position="188"/>
        <end position="207"/>
    </location>
</feature>
<proteinExistence type="predicted"/>
<keyword evidence="2" id="KW-0472">Membrane</keyword>
<keyword evidence="1" id="KW-0175">Coiled coil</keyword>
<evidence type="ECO:0008006" key="6">
    <source>
        <dbReference type="Google" id="ProtNLM"/>
    </source>
</evidence>
<accession>A0A0M4NIA9</accession>
<evidence type="ECO:0000313" key="4">
    <source>
        <dbReference type="EMBL" id="ALE53158.1"/>
    </source>
</evidence>
<feature type="coiled-coil region" evidence="1">
    <location>
        <begin position="104"/>
        <end position="152"/>
    </location>
</feature>
<organism evidence="4 5">
    <name type="scientific">Candidatus Thioglobus autotrophicus</name>
    <dbReference type="NCBI Taxonomy" id="1705394"/>
    <lineage>
        <taxon>Bacteria</taxon>
        <taxon>Pseudomonadati</taxon>
        <taxon>Pseudomonadota</taxon>
        <taxon>Gammaproteobacteria</taxon>
        <taxon>Candidatus Pseudothioglobaceae</taxon>
        <taxon>Candidatus Thioglobus</taxon>
    </lineage>
</organism>
<dbReference type="EMBL" id="CP010552">
    <property type="protein sequence ID" value="ALE53158.1"/>
    <property type="molecule type" value="Genomic_DNA"/>
</dbReference>
<dbReference type="RefSeq" id="WP_053952157.1">
    <property type="nucleotide sequence ID" value="NZ_CP010552.1"/>
</dbReference>
<dbReference type="OrthoDB" id="9861647at2"/>
<name>A0A0M4NIA9_9GAMM</name>
<evidence type="ECO:0000256" key="3">
    <source>
        <dbReference type="SAM" id="SignalP"/>
    </source>
</evidence>
<keyword evidence="2" id="KW-1133">Transmembrane helix</keyword>
<protein>
    <recommendedName>
        <fullName evidence="6">SH3b domain-containing protein</fullName>
    </recommendedName>
</protein>
<feature type="signal peptide" evidence="3">
    <location>
        <begin position="1"/>
        <end position="19"/>
    </location>
</feature>
<dbReference type="STRING" id="1705394.SP60_08145"/>
<dbReference type="Proteomes" id="UP000058020">
    <property type="component" value="Chromosome"/>
</dbReference>
<dbReference type="KEGG" id="tho:SP60_08145"/>
<evidence type="ECO:0000256" key="2">
    <source>
        <dbReference type="SAM" id="Phobius"/>
    </source>
</evidence>
<gene>
    <name evidence="4" type="ORF">SP60_08145</name>
</gene>
<dbReference type="AlphaFoldDB" id="A0A0M4NIA9"/>
<keyword evidence="5" id="KW-1185">Reference proteome</keyword>
<sequence length="223" mass="25275">MNRVFFFIFSLLLSFSLLANSTVFVVNDQGVIRSDRVAINDKNIIKTIGKNQRLQRLTMHYSGWSLVTLDGVNGWILSENLTTESPALPNDNSSTTAEFYQKMSNNFKSEVAALTQKKSLLERENTRLSTLVADLNNKIKALSSNHEALKNTPEATSVLKISTDIDSKNLTFKDEYPTSIVDGLNDNWIYLSITLLIALLLAVFSIYNKNKRQHFDLNTIRRH</sequence>
<keyword evidence="3" id="KW-0732">Signal</keyword>
<evidence type="ECO:0000256" key="1">
    <source>
        <dbReference type="SAM" id="Coils"/>
    </source>
</evidence>